<name>A0ABT7YI83_9ACTN</name>
<dbReference type="InterPro" id="IPR003439">
    <property type="entry name" value="ABC_transporter-like_ATP-bd"/>
</dbReference>
<accession>A0ABT7YI83</accession>
<dbReference type="SMART" id="SM00382">
    <property type="entry name" value="AAA"/>
    <property type="match status" value="2"/>
</dbReference>
<evidence type="ECO:0000256" key="1">
    <source>
        <dbReference type="ARBA" id="ARBA00005417"/>
    </source>
</evidence>
<dbReference type="SUPFAM" id="SSF52540">
    <property type="entry name" value="P-loop containing nucleoside triphosphate hydrolases"/>
    <property type="match status" value="2"/>
</dbReference>
<evidence type="ECO:0000259" key="5">
    <source>
        <dbReference type="PROSITE" id="PS50893"/>
    </source>
</evidence>
<feature type="domain" description="ABC transporter" evidence="5">
    <location>
        <begin position="6"/>
        <end position="240"/>
    </location>
</feature>
<dbReference type="PROSITE" id="PS00211">
    <property type="entry name" value="ABC_TRANSPORTER_1"/>
    <property type="match status" value="2"/>
</dbReference>
<dbReference type="Pfam" id="PF00005">
    <property type="entry name" value="ABC_tran"/>
    <property type="match status" value="2"/>
</dbReference>
<dbReference type="InterPro" id="IPR050319">
    <property type="entry name" value="ABC_transp_ATP-bind"/>
</dbReference>
<evidence type="ECO:0000256" key="4">
    <source>
        <dbReference type="ARBA" id="ARBA00022840"/>
    </source>
</evidence>
<dbReference type="InterPro" id="IPR027417">
    <property type="entry name" value="P-loop_NTPase"/>
</dbReference>
<reference evidence="6" key="1">
    <citation type="submission" date="2023-06" db="EMBL/GenBank/DDBJ databases">
        <title>Gycomyces niveus sp.nov., a novel actinomycete isolated from soil in Shouguang.</title>
        <authorList>
            <person name="Yang X."/>
            <person name="Zhao J."/>
        </authorList>
    </citation>
    <scope>NUCLEOTIDE SEQUENCE</scope>
    <source>
        <strain evidence="6">NEAU C2</strain>
    </source>
</reference>
<evidence type="ECO:0000256" key="2">
    <source>
        <dbReference type="ARBA" id="ARBA00022448"/>
    </source>
</evidence>
<sequence length="489" mass="51348">MGERIVHVSDLHVRAGGNTLLDGVGFDVAAGRMLAVVGASGSGKTTTASALLGALRPGADATGTVEVGGVDALRCAPGALPAAYLPQHPAAVLNPVRRIGGVLTDIARASGGGEVRARVADAMHRAGLDDPALLRRFHHQLSGGQQQRLVLAQAFLCEARLLVVDEPTTGQDLAHRDQVAAELRLAVANGLAVVLLSHDLDLVAAISDETAVLERGSIVEHGTTGAVFERPAHEYTRRLLAARTGSGPRVATTGAPAPIRIEGTGLTVTAGRARTRILDEVDFHVRAGECLAIVGASGSGKTTLARCIAGLQRADAGSLALDGVPLSLGDRRRTRAERAKVQYVFQDARGAFDEHRDIVSQVARTAIRLRALTTREARAEAERLLDEVGLTTATASRRRDRLSGGQLQRAALARALAARPDVLICDEITSGLDAITQRGILDLLDELMARTGVSLLLITHEPAVADRLADRTLRLAQGRAAHRSVPSPQ</sequence>
<keyword evidence="4 6" id="KW-0067">ATP-binding</keyword>
<comment type="caution">
    <text evidence="6">The sequence shown here is derived from an EMBL/GenBank/DDBJ whole genome shotgun (WGS) entry which is preliminary data.</text>
</comment>
<keyword evidence="6" id="KW-0808">Transferase</keyword>
<dbReference type="Proteomes" id="UP001171902">
    <property type="component" value="Unassembled WGS sequence"/>
</dbReference>
<dbReference type="PROSITE" id="PS50893">
    <property type="entry name" value="ABC_TRANSPORTER_2"/>
    <property type="match status" value="2"/>
</dbReference>
<dbReference type="PANTHER" id="PTHR43776">
    <property type="entry name" value="TRANSPORT ATP-BINDING PROTEIN"/>
    <property type="match status" value="1"/>
</dbReference>
<gene>
    <name evidence="6" type="ORF">QWI33_01235</name>
</gene>
<dbReference type="EMBL" id="JAUEMJ010000001">
    <property type="protein sequence ID" value="MDN3238334.1"/>
    <property type="molecule type" value="Genomic_DNA"/>
</dbReference>
<dbReference type="Gene3D" id="3.40.50.300">
    <property type="entry name" value="P-loop containing nucleotide triphosphate hydrolases"/>
    <property type="match status" value="2"/>
</dbReference>
<organism evidence="6 7">
    <name type="scientific">Glycomyces tritici</name>
    <dbReference type="NCBI Taxonomy" id="2665176"/>
    <lineage>
        <taxon>Bacteria</taxon>
        <taxon>Bacillati</taxon>
        <taxon>Actinomycetota</taxon>
        <taxon>Actinomycetes</taxon>
        <taxon>Glycomycetales</taxon>
        <taxon>Glycomycetaceae</taxon>
        <taxon>Glycomyces</taxon>
    </lineage>
</organism>
<dbReference type="InterPro" id="IPR017871">
    <property type="entry name" value="ABC_transporter-like_CS"/>
</dbReference>
<comment type="similarity">
    <text evidence="1">Belongs to the ABC transporter superfamily.</text>
</comment>
<proteinExistence type="inferred from homology"/>
<dbReference type="RefSeq" id="WP_289954085.1">
    <property type="nucleotide sequence ID" value="NZ_JAUEMJ010000001.1"/>
</dbReference>
<evidence type="ECO:0000313" key="6">
    <source>
        <dbReference type="EMBL" id="MDN3238334.1"/>
    </source>
</evidence>
<keyword evidence="7" id="KW-1185">Reference proteome</keyword>
<dbReference type="PANTHER" id="PTHR43776:SF7">
    <property type="entry name" value="D,D-DIPEPTIDE TRANSPORT ATP-BINDING PROTEIN DDPF-RELATED"/>
    <property type="match status" value="1"/>
</dbReference>
<dbReference type="GO" id="GO:0016740">
    <property type="term" value="F:transferase activity"/>
    <property type="evidence" value="ECO:0007669"/>
    <property type="project" value="UniProtKB-KW"/>
</dbReference>
<feature type="domain" description="ABC transporter" evidence="5">
    <location>
        <begin position="259"/>
        <end position="489"/>
    </location>
</feature>
<dbReference type="GO" id="GO:0005524">
    <property type="term" value="F:ATP binding"/>
    <property type="evidence" value="ECO:0007669"/>
    <property type="project" value="UniProtKB-KW"/>
</dbReference>
<evidence type="ECO:0000313" key="7">
    <source>
        <dbReference type="Proteomes" id="UP001171902"/>
    </source>
</evidence>
<keyword evidence="2" id="KW-0813">Transport</keyword>
<evidence type="ECO:0000256" key="3">
    <source>
        <dbReference type="ARBA" id="ARBA00022741"/>
    </source>
</evidence>
<protein>
    <submittedName>
        <fullName evidence="6">ATP-binding cassette domain-containing protein</fullName>
    </submittedName>
</protein>
<keyword evidence="3" id="KW-0547">Nucleotide-binding</keyword>
<dbReference type="InterPro" id="IPR003593">
    <property type="entry name" value="AAA+_ATPase"/>
</dbReference>